<dbReference type="PANTHER" id="PTHR23221:SF7">
    <property type="entry name" value="PHOSPHATIDYLINOSITOL-GLYCAN-SPECIFIC PHOSPHOLIPASE D"/>
    <property type="match status" value="1"/>
</dbReference>
<comment type="caution">
    <text evidence="7">The sequence shown here is derived from an EMBL/GenBank/DDBJ whole genome shotgun (WGS) entry which is preliminary data.</text>
</comment>
<dbReference type="Pfam" id="PF01839">
    <property type="entry name" value="FG-GAP"/>
    <property type="match status" value="1"/>
</dbReference>
<feature type="region of interest" description="Disordered" evidence="5">
    <location>
        <begin position="74"/>
        <end position="96"/>
    </location>
</feature>
<name>A0A646KJR0_STRJU</name>
<protein>
    <submittedName>
        <fullName evidence="7">Integrin-like protein</fullName>
    </submittedName>
</protein>
<accession>A0A646KJR0</accession>
<reference evidence="7 8" key="1">
    <citation type="submission" date="2019-05" db="EMBL/GenBank/DDBJ databases">
        <title>Comparative genomics and metabolomics analyses of clavulanic acid producing Streptomyces species provides insight into specialized metabolism and evolution of beta-lactam biosynthetic gene clusters.</title>
        <authorList>
            <person name="Moore M.A."/>
            <person name="Cruz-Morales P."/>
            <person name="Barona Gomez F."/>
            <person name="Kapil T."/>
        </authorList>
    </citation>
    <scope>NUCLEOTIDE SEQUENCE [LARGE SCALE GENOMIC DNA]</scope>
    <source>
        <strain evidence="7 8">NRRL 5741</strain>
    </source>
</reference>
<keyword evidence="8" id="KW-1185">Reference proteome</keyword>
<dbReference type="GO" id="GO:0016787">
    <property type="term" value="F:hydrolase activity"/>
    <property type="evidence" value="ECO:0007669"/>
    <property type="project" value="UniProtKB-KW"/>
</dbReference>
<dbReference type="Gene3D" id="2.130.10.130">
    <property type="entry name" value="Integrin alpha, N-terminal"/>
    <property type="match status" value="2"/>
</dbReference>
<dbReference type="RefSeq" id="WP_153523128.1">
    <property type="nucleotide sequence ID" value="NZ_JBEPDZ010000013.1"/>
</dbReference>
<keyword evidence="4" id="KW-0325">Glycoprotein</keyword>
<dbReference type="PROSITE" id="PS51470">
    <property type="entry name" value="FG_GAP"/>
    <property type="match status" value="3"/>
</dbReference>
<dbReference type="SMART" id="SM00191">
    <property type="entry name" value="Int_alpha"/>
    <property type="match status" value="3"/>
</dbReference>
<feature type="chain" id="PRO_5024786929" evidence="6">
    <location>
        <begin position="35"/>
        <end position="460"/>
    </location>
</feature>
<dbReference type="InterPro" id="IPR028994">
    <property type="entry name" value="Integrin_alpha_N"/>
</dbReference>
<sequence length="460" mass="46926">MSIRTHNRLAIATATATALTCGLLSLTAAGTATAAAPVKYVQYADDYNGDGFRDYVVSQTPGFLVTYGVSGGPGTKKTRIDQNSPGIPGSVGEEPEQFGQSLASADFNQDGYGDLAVGDSSETVGGRANQGAVTIVWGSKSGLGSKATRLPLKDPKEGQGFGLSLAAGDFNGDKKPDLAVGDRDSVHVYRGGFSSKTGSTGAVTRHRPGADGGDRTVPVHLVAGNVTKDKTTDLYALGLSFTGQKSSNVAWFLKGGSKVASGKVVTYTGPEHNYGPRGVIADFDKNGYGDLAINDGGYNRGEGAVVVLRGGASGPSTSYRVTQNTAGVATTATSGDGFGTTVSAGDTDRDGYPDLAASAPGEKVSGKKYAGGVHILRGGEKGLTGAGSKWFTRDTAGVPGKASAWGSFGQFTRLRDIDSDRDADLVVSGTDSTSLLLPGGKNGIGTKGARDIAVTAMWPQ</sequence>
<dbReference type="Proteomes" id="UP000419138">
    <property type="component" value="Unassembled WGS sequence"/>
</dbReference>
<feature type="signal peptide" evidence="6">
    <location>
        <begin position="1"/>
        <end position="34"/>
    </location>
</feature>
<evidence type="ECO:0000256" key="2">
    <source>
        <dbReference type="ARBA" id="ARBA00022737"/>
    </source>
</evidence>
<keyword evidence="1 6" id="KW-0732">Signal</keyword>
<dbReference type="SUPFAM" id="SSF69318">
    <property type="entry name" value="Integrin alpha N-terminal domain"/>
    <property type="match status" value="1"/>
</dbReference>
<gene>
    <name evidence="7" type="ORF">FF041_14005</name>
</gene>
<evidence type="ECO:0000256" key="5">
    <source>
        <dbReference type="SAM" id="MobiDB-lite"/>
    </source>
</evidence>
<keyword evidence="2" id="KW-0677">Repeat</keyword>
<dbReference type="InterPro" id="IPR013519">
    <property type="entry name" value="Int_alpha_beta-p"/>
</dbReference>
<evidence type="ECO:0000256" key="3">
    <source>
        <dbReference type="ARBA" id="ARBA00022801"/>
    </source>
</evidence>
<dbReference type="OrthoDB" id="9815928at2"/>
<keyword evidence="7" id="KW-0401">Integrin</keyword>
<dbReference type="Pfam" id="PF13517">
    <property type="entry name" value="FG-GAP_3"/>
    <property type="match status" value="1"/>
</dbReference>
<keyword evidence="3" id="KW-0378">Hydrolase</keyword>
<evidence type="ECO:0000256" key="4">
    <source>
        <dbReference type="ARBA" id="ARBA00023180"/>
    </source>
</evidence>
<evidence type="ECO:0000313" key="7">
    <source>
        <dbReference type="EMBL" id="MQT01296.1"/>
    </source>
</evidence>
<dbReference type="AlphaFoldDB" id="A0A646KJR0"/>
<organism evidence="7 8">
    <name type="scientific">Streptomyces jumonjinensis</name>
    <dbReference type="NCBI Taxonomy" id="1945"/>
    <lineage>
        <taxon>Bacteria</taxon>
        <taxon>Bacillati</taxon>
        <taxon>Actinomycetota</taxon>
        <taxon>Actinomycetes</taxon>
        <taxon>Kitasatosporales</taxon>
        <taxon>Streptomycetaceae</taxon>
        <taxon>Streptomyces</taxon>
    </lineage>
</organism>
<evidence type="ECO:0000256" key="6">
    <source>
        <dbReference type="SAM" id="SignalP"/>
    </source>
</evidence>
<evidence type="ECO:0000256" key="1">
    <source>
        <dbReference type="ARBA" id="ARBA00022729"/>
    </source>
</evidence>
<dbReference type="InterPro" id="IPR013517">
    <property type="entry name" value="FG-GAP"/>
</dbReference>
<evidence type="ECO:0000313" key="8">
    <source>
        <dbReference type="Proteomes" id="UP000419138"/>
    </source>
</evidence>
<proteinExistence type="predicted"/>
<dbReference type="EMBL" id="VCLA01000120">
    <property type="protein sequence ID" value="MQT01296.1"/>
    <property type="molecule type" value="Genomic_DNA"/>
</dbReference>
<dbReference type="GO" id="GO:0007229">
    <property type="term" value="P:integrin-mediated signaling pathway"/>
    <property type="evidence" value="ECO:0007669"/>
    <property type="project" value="UniProtKB-KW"/>
</dbReference>
<dbReference type="PANTHER" id="PTHR23221">
    <property type="entry name" value="GLYCOSYLPHOSPHATIDYLINOSITOL PHOSPHOLIPASE D"/>
    <property type="match status" value="1"/>
</dbReference>